<reference evidence="1 2" key="1">
    <citation type="submission" date="2015-08" db="EMBL/GenBank/DDBJ databases">
        <authorList>
            <person name="Babu N.S."/>
            <person name="Beckwith C.J."/>
            <person name="Beseler K.G."/>
            <person name="Brison A."/>
            <person name="Carone J.V."/>
            <person name="Caskin T.P."/>
            <person name="Diamond M."/>
            <person name="Durham M.E."/>
            <person name="Foxe J.M."/>
            <person name="Go M."/>
            <person name="Henderson B.A."/>
            <person name="Jones I.B."/>
            <person name="McGettigan J.A."/>
            <person name="Micheletti S.J."/>
            <person name="Nasrallah M.E."/>
            <person name="Ortiz D."/>
            <person name="Piller C.R."/>
            <person name="Privatt S.R."/>
            <person name="Schneider S.L."/>
            <person name="Sharp S."/>
            <person name="Smith T.C."/>
            <person name="Stanton J.D."/>
            <person name="Ullery H.E."/>
            <person name="Wilson R.J."/>
            <person name="Serrano M.G."/>
            <person name="Buck G."/>
            <person name="Lee V."/>
            <person name="Wang Y."/>
            <person name="Carvalho R."/>
            <person name="Voegtly L."/>
            <person name="Shi R."/>
            <person name="Duckworth R."/>
            <person name="Johnson A."/>
            <person name="Loviza R."/>
            <person name="Walstead R."/>
            <person name="Shah Z."/>
            <person name="Kiflezghi M."/>
            <person name="Wade K."/>
            <person name="Ball S.L."/>
            <person name="Bradley K.W."/>
            <person name="Asai D.J."/>
            <person name="Bowman C.A."/>
            <person name="Russell D.A."/>
            <person name="Pope W.H."/>
            <person name="Jacobs-Sera D."/>
            <person name="Hendrix R.W."/>
            <person name="Hatfull G.F."/>
        </authorList>
    </citation>
    <scope>NUCLEOTIDE SEQUENCE [LARGE SCALE GENOMIC DNA]</scope>
    <source>
        <strain evidence="1 2">DSM 27648</strain>
    </source>
</reference>
<proteinExistence type="predicted"/>
<keyword evidence="2" id="KW-1185">Reference proteome</keyword>
<dbReference type="EMBL" id="CP012333">
    <property type="protein sequence ID" value="AKU98294.1"/>
    <property type="molecule type" value="Genomic_DNA"/>
</dbReference>
<evidence type="ECO:0000313" key="1">
    <source>
        <dbReference type="EMBL" id="AKU98294.1"/>
    </source>
</evidence>
<name>A0A0K1PYS9_9BACT</name>
<sequence length="46" mass="5061">MKLDPDGAHVTLENTIATSVLRALCARAPQEVDVLRRHCECEMAVP</sequence>
<protein>
    <submittedName>
        <fullName evidence="1">Uncharacterized protein</fullName>
    </submittedName>
</protein>
<dbReference type="STRING" id="1391654.AKJ09_04958"/>
<gene>
    <name evidence="1" type="ORF">AKJ09_04958</name>
</gene>
<organism evidence="1 2">
    <name type="scientific">Labilithrix luteola</name>
    <dbReference type="NCBI Taxonomy" id="1391654"/>
    <lineage>
        <taxon>Bacteria</taxon>
        <taxon>Pseudomonadati</taxon>
        <taxon>Myxococcota</taxon>
        <taxon>Polyangia</taxon>
        <taxon>Polyangiales</taxon>
        <taxon>Labilitrichaceae</taxon>
        <taxon>Labilithrix</taxon>
    </lineage>
</organism>
<accession>A0A0K1PYS9</accession>
<dbReference type="Proteomes" id="UP000064967">
    <property type="component" value="Chromosome"/>
</dbReference>
<dbReference type="KEGG" id="llu:AKJ09_04958"/>
<dbReference type="AlphaFoldDB" id="A0A0K1PYS9"/>
<evidence type="ECO:0000313" key="2">
    <source>
        <dbReference type="Proteomes" id="UP000064967"/>
    </source>
</evidence>